<keyword evidence="5 6" id="KW-0472">Membrane</keyword>
<evidence type="ECO:0000256" key="4">
    <source>
        <dbReference type="ARBA" id="ARBA00022989"/>
    </source>
</evidence>
<keyword evidence="9" id="KW-1185">Reference proteome</keyword>
<dbReference type="KEGG" id="fau:Fraau_1102"/>
<accession>H8L3W8</accession>
<dbReference type="PANTHER" id="PTHR38459:SF1">
    <property type="entry name" value="PROPHAGE BACTOPRENOL-LINKED GLUCOSE TRANSLOCASE HOMOLOG"/>
    <property type="match status" value="1"/>
</dbReference>
<gene>
    <name evidence="8" type="ordered locus">Fraau_1102</name>
</gene>
<feature type="transmembrane region" description="Helical" evidence="6">
    <location>
        <begin position="37"/>
        <end position="55"/>
    </location>
</feature>
<evidence type="ECO:0000259" key="7">
    <source>
        <dbReference type="Pfam" id="PF04138"/>
    </source>
</evidence>
<dbReference type="eggNOG" id="COG2246">
    <property type="taxonomic scope" value="Bacteria"/>
</dbReference>
<dbReference type="STRING" id="767434.Fraau_1102"/>
<evidence type="ECO:0000256" key="6">
    <source>
        <dbReference type="SAM" id="Phobius"/>
    </source>
</evidence>
<evidence type="ECO:0000256" key="3">
    <source>
        <dbReference type="ARBA" id="ARBA00022692"/>
    </source>
</evidence>
<dbReference type="Pfam" id="PF04138">
    <property type="entry name" value="GtrA_DPMS_TM"/>
    <property type="match status" value="1"/>
</dbReference>
<dbReference type="Proteomes" id="UP000005234">
    <property type="component" value="Chromosome"/>
</dbReference>
<keyword evidence="4 6" id="KW-1133">Transmembrane helix</keyword>
<dbReference type="GO" id="GO:0005886">
    <property type="term" value="C:plasma membrane"/>
    <property type="evidence" value="ECO:0007669"/>
    <property type="project" value="TreeGrafter"/>
</dbReference>
<dbReference type="InterPro" id="IPR007267">
    <property type="entry name" value="GtrA_DPMS_TM"/>
</dbReference>
<keyword evidence="3 6" id="KW-0812">Transmembrane</keyword>
<proteinExistence type="inferred from homology"/>
<evidence type="ECO:0000313" key="9">
    <source>
        <dbReference type="Proteomes" id="UP000005234"/>
    </source>
</evidence>
<reference evidence="8" key="1">
    <citation type="submission" date="2012-02" db="EMBL/GenBank/DDBJ databases">
        <title>The complete genome of Frateuria aurantia DSM 6220.</title>
        <authorList>
            <consortium name="US DOE Joint Genome Institute (JGI-PGF)"/>
            <person name="Lucas S."/>
            <person name="Copeland A."/>
            <person name="Lapidus A."/>
            <person name="Glavina del Rio T."/>
            <person name="Dalin E."/>
            <person name="Tice H."/>
            <person name="Bruce D."/>
            <person name="Goodwin L."/>
            <person name="Pitluck S."/>
            <person name="Peters L."/>
            <person name="Ovchinnikova G."/>
            <person name="Teshima H."/>
            <person name="Kyrpides N."/>
            <person name="Mavromatis K."/>
            <person name="Ivanova N."/>
            <person name="Brettin T."/>
            <person name="Detter J.C."/>
            <person name="Han C."/>
            <person name="Larimer F."/>
            <person name="Land M."/>
            <person name="Hauser L."/>
            <person name="Markowitz V."/>
            <person name="Cheng J.-F."/>
            <person name="Hugenholtz P."/>
            <person name="Woyke T."/>
            <person name="Wu D."/>
            <person name="Brambilla E."/>
            <person name="Klenk H.-P."/>
            <person name="Eisen J.A."/>
        </authorList>
    </citation>
    <scope>NUCLEOTIDE SEQUENCE</scope>
    <source>
        <strain evidence="8">DSM 6220</strain>
    </source>
</reference>
<dbReference type="OrthoDB" id="7926501at2"/>
<feature type="transmembrane region" description="Helical" evidence="6">
    <location>
        <begin position="76"/>
        <end position="98"/>
    </location>
</feature>
<dbReference type="InterPro" id="IPR051401">
    <property type="entry name" value="GtrA_CellWall_Glycosyl"/>
</dbReference>
<comment type="similarity">
    <text evidence="2">Belongs to the GtrA family.</text>
</comment>
<organism evidence="8 9">
    <name type="scientific">Frateuria aurantia (strain ATCC 33424 / DSM 6220 / KCTC 2777 / LMG 1558 / NBRC 3245 / NCIMB 13370)</name>
    <name type="common">Acetobacter aurantius</name>
    <dbReference type="NCBI Taxonomy" id="767434"/>
    <lineage>
        <taxon>Bacteria</taxon>
        <taxon>Pseudomonadati</taxon>
        <taxon>Pseudomonadota</taxon>
        <taxon>Gammaproteobacteria</taxon>
        <taxon>Lysobacterales</taxon>
        <taxon>Rhodanobacteraceae</taxon>
        <taxon>Frateuria</taxon>
    </lineage>
</organism>
<dbReference type="EMBL" id="CP003350">
    <property type="protein sequence ID" value="AFC85562.1"/>
    <property type="molecule type" value="Genomic_DNA"/>
</dbReference>
<feature type="transmembrane region" description="Helical" evidence="6">
    <location>
        <begin position="104"/>
        <end position="128"/>
    </location>
</feature>
<evidence type="ECO:0000256" key="1">
    <source>
        <dbReference type="ARBA" id="ARBA00004141"/>
    </source>
</evidence>
<dbReference type="PANTHER" id="PTHR38459">
    <property type="entry name" value="PROPHAGE BACTOPRENOL-LINKED GLUCOSE TRANSLOCASE HOMOLOG"/>
    <property type="match status" value="1"/>
</dbReference>
<feature type="domain" description="GtrA/DPMS transmembrane" evidence="7">
    <location>
        <begin position="10"/>
        <end position="129"/>
    </location>
</feature>
<comment type="subcellular location">
    <subcellularLocation>
        <location evidence="1">Membrane</location>
        <topology evidence="1">Multi-pass membrane protein</topology>
    </subcellularLocation>
</comment>
<protein>
    <submittedName>
        <fullName evidence="8">Putative membrane protein</fullName>
    </submittedName>
</protein>
<dbReference type="AlphaFoldDB" id="H8L3W8"/>
<evidence type="ECO:0000256" key="2">
    <source>
        <dbReference type="ARBA" id="ARBA00009399"/>
    </source>
</evidence>
<evidence type="ECO:0000256" key="5">
    <source>
        <dbReference type="ARBA" id="ARBA00023136"/>
    </source>
</evidence>
<sequence>MALRRELLLFAAGGLLGLLIDAGIVQCLVSFGHWNPYPARLVSFLSAATVTWCWNRCHTFAARDSGHGLAMEWLHWMGLMAAGAVVNYAVFVLALWLWPGLRAWPALPAAAGAAMAAGVNFLSARLLLFRRARSAL</sequence>
<dbReference type="GO" id="GO:0000271">
    <property type="term" value="P:polysaccharide biosynthetic process"/>
    <property type="evidence" value="ECO:0007669"/>
    <property type="project" value="InterPro"/>
</dbReference>
<evidence type="ECO:0000313" key="8">
    <source>
        <dbReference type="EMBL" id="AFC85562.1"/>
    </source>
</evidence>
<dbReference type="RefSeq" id="WP_014402568.1">
    <property type="nucleotide sequence ID" value="NC_017033.1"/>
</dbReference>
<dbReference type="HOGENOM" id="CLU_083873_7_0_6"/>
<name>H8L3W8_FRAAD</name>